<evidence type="ECO:0000256" key="5">
    <source>
        <dbReference type="ARBA" id="ARBA00023315"/>
    </source>
</evidence>
<organism evidence="7 8">
    <name type="scientific">Prevotella bivia DNF00320</name>
    <dbReference type="NCBI Taxonomy" id="1401068"/>
    <lineage>
        <taxon>Bacteria</taxon>
        <taxon>Pseudomonadati</taxon>
        <taxon>Bacteroidota</taxon>
        <taxon>Bacteroidia</taxon>
        <taxon>Bacteroidales</taxon>
        <taxon>Prevotellaceae</taxon>
        <taxon>Prevotella</taxon>
    </lineage>
</organism>
<evidence type="ECO:0000256" key="4">
    <source>
        <dbReference type="ARBA" id="ARBA00022679"/>
    </source>
</evidence>
<dbReference type="InterPro" id="IPR001451">
    <property type="entry name" value="Hexapep"/>
</dbReference>
<dbReference type="InterPro" id="IPR042122">
    <property type="entry name" value="Ser_AcTrfase_N_sf"/>
</dbReference>
<reference evidence="7 8" key="1">
    <citation type="submission" date="2014-07" db="EMBL/GenBank/DDBJ databases">
        <authorList>
            <person name="McCorrison J."/>
            <person name="Sanka R."/>
            <person name="Torralba M."/>
            <person name="Gillis M."/>
            <person name="Haft D.H."/>
            <person name="Methe B."/>
            <person name="Sutton G."/>
            <person name="Nelson K.E."/>
        </authorList>
    </citation>
    <scope>NUCLEOTIDE SEQUENCE [LARGE SCALE GENOMIC DNA]</scope>
    <source>
        <strain evidence="7 8">DNF00320</strain>
    </source>
</reference>
<evidence type="ECO:0000313" key="8">
    <source>
        <dbReference type="Proteomes" id="UP000029525"/>
    </source>
</evidence>
<dbReference type="InterPro" id="IPR011004">
    <property type="entry name" value="Trimer_LpxA-like_sf"/>
</dbReference>
<keyword evidence="3" id="KW-0028">Amino-acid biosynthesis</keyword>
<comment type="caution">
    <text evidence="7">The sequence shown here is derived from an EMBL/GenBank/DDBJ whole genome shotgun (WGS) entry which is preliminary data.</text>
</comment>
<dbReference type="RefSeq" id="WP_004337839.1">
    <property type="nucleotide sequence ID" value="NZ_JRNQ01000077.1"/>
</dbReference>
<dbReference type="EC" id="2.3.1.30" evidence="2"/>
<evidence type="ECO:0000256" key="6">
    <source>
        <dbReference type="ARBA" id="ARBA00049486"/>
    </source>
</evidence>
<dbReference type="Gene3D" id="2.160.10.10">
    <property type="entry name" value="Hexapeptide repeat proteins"/>
    <property type="match status" value="1"/>
</dbReference>
<dbReference type="FunFam" id="2.160.10.10:FF:000015">
    <property type="entry name" value="Serine acetyltransferase, plasmid"/>
    <property type="match status" value="1"/>
</dbReference>
<comment type="catalytic activity">
    <reaction evidence="6">
        <text>L-serine + acetyl-CoA = O-acetyl-L-serine + CoA</text>
        <dbReference type="Rhea" id="RHEA:24560"/>
        <dbReference type="ChEBI" id="CHEBI:33384"/>
        <dbReference type="ChEBI" id="CHEBI:57287"/>
        <dbReference type="ChEBI" id="CHEBI:57288"/>
        <dbReference type="ChEBI" id="CHEBI:58340"/>
        <dbReference type="EC" id="2.3.1.30"/>
    </reaction>
</comment>
<proteinExistence type="inferred from homology"/>
<dbReference type="GeneID" id="78529881"/>
<dbReference type="Proteomes" id="UP000029525">
    <property type="component" value="Unassembled WGS sequence"/>
</dbReference>
<dbReference type="GO" id="GO:0008652">
    <property type="term" value="P:amino acid biosynthetic process"/>
    <property type="evidence" value="ECO:0007669"/>
    <property type="project" value="UniProtKB-KW"/>
</dbReference>
<dbReference type="InterPro" id="IPR045304">
    <property type="entry name" value="LbH_SAT"/>
</dbReference>
<name>A0A096A9B3_9BACT</name>
<accession>A0A096A9B3</accession>
<comment type="similarity">
    <text evidence="1">Belongs to the transferase hexapeptide repeat family.</text>
</comment>
<keyword evidence="4 7" id="KW-0808">Transferase</keyword>
<dbReference type="CDD" id="cd03354">
    <property type="entry name" value="LbH_SAT"/>
    <property type="match status" value="1"/>
</dbReference>
<dbReference type="PANTHER" id="PTHR42811">
    <property type="entry name" value="SERINE ACETYLTRANSFERASE"/>
    <property type="match status" value="1"/>
</dbReference>
<dbReference type="AlphaFoldDB" id="A0A096A9B3"/>
<protein>
    <recommendedName>
        <fullName evidence="2">serine O-acetyltransferase</fullName>
        <ecNumber evidence="2">2.3.1.30</ecNumber>
    </recommendedName>
</protein>
<keyword evidence="5" id="KW-0012">Acyltransferase</keyword>
<evidence type="ECO:0000256" key="1">
    <source>
        <dbReference type="ARBA" id="ARBA00007274"/>
    </source>
</evidence>
<dbReference type="OrthoDB" id="9801456at2"/>
<gene>
    <name evidence="7" type="ORF">HMPREF0647_09740</name>
</gene>
<dbReference type="Gene3D" id="1.10.3130.10">
    <property type="entry name" value="serine acetyltransferase, domain 1"/>
    <property type="match status" value="1"/>
</dbReference>
<evidence type="ECO:0000256" key="3">
    <source>
        <dbReference type="ARBA" id="ARBA00022605"/>
    </source>
</evidence>
<sequence length="314" mass="35168">MDNIDFTKQLKQTVDELSSEKSLKGLFHEHRDGDPLPSARDLEEIVQLIRSILFPGFFGNSIVHLHTVQYQIGVDIERLHKLLSRQVLAGLCFIADCKCENADYMRLCMQEEAEMISARIIEKLPMLRKILSTDIQAAYNGDPAAMSWGEIISCYPVIKALSNYRFAHELQLENVPLIPRLITEMAHSETGIDIHPAATIGTHFTIDHGTGVVIGSTCIIGNHVKLYQGVTLGAKSFPLDKEGNPIKGIPRHPILKDRVIVYANATILGRITIGHDSIIGANVWVTRDMRPRSKKYKQNKTDILDIDFYNGEGI</sequence>
<dbReference type="SUPFAM" id="SSF51161">
    <property type="entry name" value="Trimeric LpxA-like enzymes"/>
    <property type="match status" value="1"/>
</dbReference>
<dbReference type="EMBL" id="JRNQ01000077">
    <property type="protein sequence ID" value="KGF43545.1"/>
    <property type="molecule type" value="Genomic_DNA"/>
</dbReference>
<dbReference type="Pfam" id="PF00132">
    <property type="entry name" value="Hexapep"/>
    <property type="match status" value="1"/>
</dbReference>
<dbReference type="GO" id="GO:0009001">
    <property type="term" value="F:serine O-acetyltransferase activity"/>
    <property type="evidence" value="ECO:0007669"/>
    <property type="project" value="UniProtKB-EC"/>
</dbReference>
<evidence type="ECO:0000313" key="7">
    <source>
        <dbReference type="EMBL" id="KGF43545.1"/>
    </source>
</evidence>
<evidence type="ECO:0000256" key="2">
    <source>
        <dbReference type="ARBA" id="ARBA00013266"/>
    </source>
</evidence>